<evidence type="ECO:0000259" key="2">
    <source>
        <dbReference type="PROSITE" id="PS50110"/>
    </source>
</evidence>
<reference evidence="3" key="1">
    <citation type="submission" date="2023-03" db="EMBL/GenBank/DDBJ databases">
        <authorList>
            <person name="Steffen K."/>
            <person name="Cardenas P."/>
        </authorList>
    </citation>
    <scope>NUCLEOTIDE SEQUENCE</scope>
</reference>
<dbReference type="SUPFAM" id="SSF52172">
    <property type="entry name" value="CheY-like"/>
    <property type="match status" value="1"/>
</dbReference>
<dbReference type="AlphaFoldDB" id="A0AA35SQW4"/>
<evidence type="ECO:0000313" key="4">
    <source>
        <dbReference type="Proteomes" id="UP001174909"/>
    </source>
</evidence>
<comment type="caution">
    <text evidence="3">The sequence shown here is derived from an EMBL/GenBank/DDBJ whole genome shotgun (WGS) entry which is preliminary data.</text>
</comment>
<proteinExistence type="predicted"/>
<dbReference type="InterPro" id="IPR001789">
    <property type="entry name" value="Sig_transdc_resp-reg_receiver"/>
</dbReference>
<feature type="modified residue" description="4-aspartylphosphate" evidence="1">
    <location>
        <position position="66"/>
    </location>
</feature>
<dbReference type="Gene3D" id="3.40.50.2300">
    <property type="match status" value="1"/>
</dbReference>
<dbReference type="InterPro" id="IPR011006">
    <property type="entry name" value="CheY-like_superfamily"/>
</dbReference>
<evidence type="ECO:0000313" key="3">
    <source>
        <dbReference type="EMBL" id="CAI8033301.1"/>
    </source>
</evidence>
<gene>
    <name evidence="3" type="ORF">GBAR_LOCUS18781</name>
</gene>
<dbReference type="Proteomes" id="UP001174909">
    <property type="component" value="Unassembled WGS sequence"/>
</dbReference>
<keyword evidence="1" id="KW-0597">Phosphoprotein</keyword>
<dbReference type="GO" id="GO:0000160">
    <property type="term" value="P:phosphorelay signal transduction system"/>
    <property type="evidence" value="ECO:0007669"/>
    <property type="project" value="InterPro"/>
</dbReference>
<dbReference type="PROSITE" id="PS50110">
    <property type="entry name" value="RESPONSE_REGULATORY"/>
    <property type="match status" value="1"/>
</dbReference>
<feature type="domain" description="Response regulatory" evidence="2">
    <location>
        <begin position="5"/>
        <end position="141"/>
    </location>
</feature>
<name>A0AA35SQW4_GEOBA</name>
<dbReference type="EMBL" id="CASHTH010002658">
    <property type="protein sequence ID" value="CAI8033301.1"/>
    <property type="molecule type" value="Genomic_DNA"/>
</dbReference>
<organism evidence="3 4">
    <name type="scientific">Geodia barretti</name>
    <name type="common">Barrett's horny sponge</name>
    <dbReference type="NCBI Taxonomy" id="519541"/>
    <lineage>
        <taxon>Eukaryota</taxon>
        <taxon>Metazoa</taxon>
        <taxon>Porifera</taxon>
        <taxon>Demospongiae</taxon>
        <taxon>Heteroscleromorpha</taxon>
        <taxon>Tetractinellida</taxon>
        <taxon>Astrophorina</taxon>
        <taxon>Geodiidae</taxon>
        <taxon>Geodia</taxon>
    </lineage>
</organism>
<sequence>MADSKILIIDDEWESAIVKAVQRRLEDEGWRTIIVQPQSKWLVGDEFENATLYAIEDERPDGVLLDVRLGEHRDDQFRGLEILRQIVEHYPTLPVLMFTQYAQGPARDTAVRGALRWNAPVDFIDKLASPEEVVLRLRRLMGSSPEMIPIGTHLMVDVGAEAVSARRERDGALQPVGDIHGMKFEIFRELAAAWYRSPGELVPFSRLERYSEGEEARASLRVRIRESRFP</sequence>
<keyword evidence="4" id="KW-1185">Reference proteome</keyword>
<accession>A0AA35SQW4</accession>
<dbReference type="Pfam" id="PF00072">
    <property type="entry name" value="Response_reg"/>
    <property type="match status" value="1"/>
</dbReference>
<protein>
    <recommendedName>
        <fullName evidence="2">Response regulatory domain-containing protein</fullName>
    </recommendedName>
</protein>
<evidence type="ECO:0000256" key="1">
    <source>
        <dbReference type="PROSITE-ProRule" id="PRU00169"/>
    </source>
</evidence>
<dbReference type="SMART" id="SM00448">
    <property type="entry name" value="REC"/>
    <property type="match status" value="1"/>
</dbReference>